<sequence length="155" mass="17650">MGSRMVRDAFVLVYKNLRAGAPPLSSREGERPPPLSLRERGRYSIGFQVELTFSLTQHSRDTQLMKSLVEHLDCGRYIERPDRFAGVFTVNKLKDIEEKIVPLFNQYPLQCVKSLDYADFKRVAEIIKDKGHLTASGLDQIRKIKSGMNSGRNHG</sequence>
<evidence type="ECO:0000259" key="1">
    <source>
        <dbReference type="Pfam" id="PF00961"/>
    </source>
</evidence>
<evidence type="ECO:0000313" key="2">
    <source>
        <dbReference type="EMBL" id="UBU98509.1"/>
    </source>
</evidence>
<dbReference type="GO" id="GO:0004519">
    <property type="term" value="F:endonuclease activity"/>
    <property type="evidence" value="ECO:0007669"/>
    <property type="project" value="UniProtKB-KW"/>
</dbReference>
<dbReference type="AlphaFoldDB" id="A0A8K1MEU4"/>
<dbReference type="GO" id="GO:0005739">
    <property type="term" value="C:mitochondrion"/>
    <property type="evidence" value="ECO:0007669"/>
    <property type="project" value="UniProtKB-ARBA"/>
</dbReference>
<gene>
    <name evidence="2" type="primary">orf155A</name>
</gene>
<dbReference type="RefSeq" id="YP_010218646.1">
    <property type="nucleotide sequence ID" value="NC_058917.1"/>
</dbReference>
<geneLocation type="mitochondrion" evidence="2"/>
<dbReference type="InterPro" id="IPR051289">
    <property type="entry name" value="LAGLIDADG_Endonuclease"/>
</dbReference>
<name>A0A8K1MEU4_9PEZI</name>
<dbReference type="SUPFAM" id="SSF55608">
    <property type="entry name" value="Homing endonucleases"/>
    <property type="match status" value="1"/>
</dbReference>
<keyword evidence="2" id="KW-0378">Hydrolase</keyword>
<dbReference type="InterPro" id="IPR004860">
    <property type="entry name" value="LAGLIDADG_dom"/>
</dbReference>
<dbReference type="PANTHER" id="PTHR36181">
    <property type="entry name" value="INTRON-ENCODED ENDONUCLEASE AI3-RELATED"/>
    <property type="match status" value="1"/>
</dbReference>
<dbReference type="InterPro" id="IPR027434">
    <property type="entry name" value="Homing_endonucl"/>
</dbReference>
<dbReference type="PANTHER" id="PTHR36181:SF4">
    <property type="entry name" value="LAGLIDADG ENDONUCLEASE"/>
    <property type="match status" value="1"/>
</dbReference>
<dbReference type="Gene3D" id="3.10.28.10">
    <property type="entry name" value="Homing endonucleases"/>
    <property type="match status" value="1"/>
</dbReference>
<organism evidence="2">
    <name type="scientific">Morchella brunnea</name>
    <dbReference type="NCBI Taxonomy" id="1174671"/>
    <lineage>
        <taxon>Eukaryota</taxon>
        <taxon>Fungi</taxon>
        <taxon>Dikarya</taxon>
        <taxon>Ascomycota</taxon>
        <taxon>Pezizomycotina</taxon>
        <taxon>Pezizomycetes</taxon>
        <taxon>Pezizales</taxon>
        <taxon>Morchellaceae</taxon>
        <taxon>Morchella</taxon>
    </lineage>
</organism>
<feature type="domain" description="Homing endonuclease LAGLIDADG" evidence="1">
    <location>
        <begin position="40"/>
        <end position="123"/>
    </location>
</feature>
<protein>
    <submittedName>
        <fullName evidence="2">LAGLIDADG endonuclease</fullName>
    </submittedName>
</protein>
<keyword evidence="2" id="KW-0255">Endonuclease</keyword>
<accession>A0A8K1MEU4</accession>
<proteinExistence type="predicted"/>
<reference evidence="2" key="1">
    <citation type="submission" date="2021-01" db="EMBL/GenBank/DDBJ databases">
        <authorList>
            <person name="Sun H.-H."/>
            <person name="Zhang S."/>
            <person name="Zhang Y.-J."/>
        </authorList>
    </citation>
    <scope>NUCLEOTIDE SEQUENCE</scope>
    <source>
        <strain evidence="2">CMM1</strain>
    </source>
</reference>
<dbReference type="GeneID" id="68665169"/>
<keyword evidence="2" id="KW-0496">Mitochondrion</keyword>
<dbReference type="Pfam" id="PF00961">
    <property type="entry name" value="LAGLIDADG_1"/>
    <property type="match status" value="1"/>
</dbReference>
<dbReference type="EMBL" id="MW538937">
    <property type="protein sequence ID" value="UBU98509.1"/>
    <property type="molecule type" value="Genomic_DNA"/>
</dbReference>
<keyword evidence="2" id="KW-0540">Nuclease</keyword>